<dbReference type="Pfam" id="PF18175">
    <property type="entry name" value="HU-CCDC81_bac_2"/>
    <property type="match status" value="1"/>
</dbReference>
<organism evidence="2 3">
    <name type="scientific">Tenacibaculum jejuense</name>
    <dbReference type="NCBI Taxonomy" id="584609"/>
    <lineage>
        <taxon>Bacteria</taxon>
        <taxon>Pseudomonadati</taxon>
        <taxon>Bacteroidota</taxon>
        <taxon>Flavobacteriia</taxon>
        <taxon>Flavobacteriales</taxon>
        <taxon>Flavobacteriaceae</taxon>
        <taxon>Tenacibaculum</taxon>
    </lineage>
</organism>
<dbReference type="PROSITE" id="PS51724">
    <property type="entry name" value="SPOR"/>
    <property type="match status" value="1"/>
</dbReference>
<dbReference type="Proteomes" id="UP000215214">
    <property type="component" value="Chromosome TJEJU"/>
</dbReference>
<evidence type="ECO:0000313" key="3">
    <source>
        <dbReference type="Proteomes" id="UP000215214"/>
    </source>
</evidence>
<dbReference type="SUPFAM" id="SSF110997">
    <property type="entry name" value="Sporulation related repeat"/>
    <property type="match status" value="1"/>
</dbReference>
<dbReference type="KEGG" id="tje:TJEJU_0039"/>
<dbReference type="AlphaFoldDB" id="A0A238U3R2"/>
<dbReference type="Pfam" id="PF05036">
    <property type="entry name" value="SPOR"/>
    <property type="match status" value="1"/>
</dbReference>
<sequence>MMMRSYIKELLYRYDCVIVPNFGGFVTNTTTTQLVDGVFYPPTKKISFNAQLQQNDGLLANEVASILNISFEEAVAKISEAVTEWKTALKVGALEINEVGTLVLNEEDQLVFKPESTTNFLTSSFGFSSVSYPVIEKEEKVIPLPTVTSFDEEQITEEEQTTKKSFRITKYAAAAAILLAGAAAIQQFTNKNNRTNLVAEQNLVEEKIQKATFVIDDKLPTINLDITKENKETVFIIAGAFQLEKNAKKKIVELKQKGYSDAKIIGKNQWGLTQVSVASYPSKEVAKQAIETIREKASKDAWILIK</sequence>
<gene>
    <name evidence="2" type="ORF">TJEJU_0039</name>
</gene>
<dbReference type="GO" id="GO:0042834">
    <property type="term" value="F:peptidoglycan binding"/>
    <property type="evidence" value="ECO:0007669"/>
    <property type="project" value="InterPro"/>
</dbReference>
<accession>A0A238U3R2</accession>
<keyword evidence="3" id="KW-1185">Reference proteome</keyword>
<evidence type="ECO:0000313" key="2">
    <source>
        <dbReference type="EMBL" id="SNR13849.1"/>
    </source>
</evidence>
<dbReference type="InterPro" id="IPR036680">
    <property type="entry name" value="SPOR-like_sf"/>
</dbReference>
<proteinExistence type="predicted"/>
<dbReference type="EMBL" id="LT899436">
    <property type="protein sequence ID" value="SNR13849.1"/>
    <property type="molecule type" value="Genomic_DNA"/>
</dbReference>
<dbReference type="OrthoDB" id="653949at2"/>
<dbReference type="Gene3D" id="3.30.70.1070">
    <property type="entry name" value="Sporulation related repeat"/>
    <property type="match status" value="1"/>
</dbReference>
<dbReference type="InterPro" id="IPR041268">
    <property type="entry name" value="HU-CCDC81_bac_2"/>
</dbReference>
<dbReference type="InterPro" id="IPR007730">
    <property type="entry name" value="SPOR-like_dom"/>
</dbReference>
<name>A0A238U3R2_9FLAO</name>
<dbReference type="InterPro" id="IPR040495">
    <property type="entry name" value="HU-CCDC81_bac_1"/>
</dbReference>
<feature type="domain" description="SPOR" evidence="1">
    <location>
        <begin position="228"/>
        <end position="306"/>
    </location>
</feature>
<dbReference type="Pfam" id="PF18174">
    <property type="entry name" value="HU-CCDC81_bac_1"/>
    <property type="match status" value="1"/>
</dbReference>
<protein>
    <recommendedName>
        <fullName evidence="1">SPOR domain-containing protein</fullName>
    </recommendedName>
</protein>
<reference evidence="2 3" key="1">
    <citation type="submission" date="2017-07" db="EMBL/GenBank/DDBJ databases">
        <authorList>
            <person name="Sun Z.S."/>
            <person name="Albrecht U."/>
            <person name="Echele G."/>
            <person name="Lee C.C."/>
        </authorList>
    </citation>
    <scope>NUCLEOTIDE SEQUENCE [LARGE SCALE GENOMIC DNA]</scope>
    <source>
        <strain evidence="3">type strain: KCTC 22618</strain>
    </source>
</reference>
<evidence type="ECO:0000259" key="1">
    <source>
        <dbReference type="PROSITE" id="PS51724"/>
    </source>
</evidence>